<feature type="transmembrane region" description="Helical" evidence="1">
    <location>
        <begin position="176"/>
        <end position="204"/>
    </location>
</feature>
<comment type="caution">
    <text evidence="2">The sequence shown here is derived from an EMBL/GenBank/DDBJ whole genome shotgun (WGS) entry which is preliminary data.</text>
</comment>
<dbReference type="Proteomes" id="UP000280696">
    <property type="component" value="Unassembled WGS sequence"/>
</dbReference>
<keyword evidence="1" id="KW-0812">Transmembrane</keyword>
<evidence type="ECO:0000256" key="1">
    <source>
        <dbReference type="SAM" id="Phobius"/>
    </source>
</evidence>
<feature type="transmembrane region" description="Helical" evidence="1">
    <location>
        <begin position="137"/>
        <end position="164"/>
    </location>
</feature>
<dbReference type="InterPro" id="IPR008875">
    <property type="entry name" value="TraX"/>
</dbReference>
<keyword evidence="1" id="KW-0472">Membrane</keyword>
<dbReference type="Pfam" id="PF05857">
    <property type="entry name" value="TraX"/>
    <property type="match status" value="1"/>
</dbReference>
<reference evidence="2 3" key="1">
    <citation type="submission" date="2018-09" db="EMBL/GenBank/DDBJ databases">
        <title>Murine metabolic-syndrome-specific gut microbial biobank.</title>
        <authorList>
            <person name="Liu C."/>
        </authorList>
    </citation>
    <scope>NUCLEOTIDE SEQUENCE [LARGE SCALE GENOMIC DNA]</scope>
    <source>
        <strain evidence="2 3">0.1xD8-82</strain>
    </source>
</reference>
<dbReference type="OrthoDB" id="9781069at2"/>
<sequence>MNGEQAQKGKGLNSNQLKVIAIAAMTIDHVIAVVFPNYPTQWWILLCHIIGRLTAPIMWFFIAEGYHYTHDRIKYASRLFLFAFISHFAYNFAFGIPFIPFKTSVFNQTSVIWSLAWGLVALMIVNSAGLKEGIKTVSLIGICLLTFCSDWSCIAVMAIVFIGTNRGNFKRQMEWMMFWAAIYAFVYILFINRIYGVIQLFVALTIPLLKNYNGERGKWRGMKWFFYLYYPLHLFICGVIRILLHGNIGVMIGG</sequence>
<proteinExistence type="predicted"/>
<keyword evidence="3" id="KW-1185">Reference proteome</keyword>
<evidence type="ECO:0000313" key="3">
    <source>
        <dbReference type="Proteomes" id="UP000280696"/>
    </source>
</evidence>
<feature type="transmembrane region" description="Helical" evidence="1">
    <location>
        <begin position="42"/>
        <end position="63"/>
    </location>
</feature>
<name>A0A3A9AHU1_9FIRM</name>
<organism evidence="2 3">
    <name type="scientific">Parablautia intestinalis</name>
    <dbReference type="NCBI Taxonomy" id="2320100"/>
    <lineage>
        <taxon>Bacteria</taxon>
        <taxon>Bacillati</taxon>
        <taxon>Bacillota</taxon>
        <taxon>Clostridia</taxon>
        <taxon>Lachnospirales</taxon>
        <taxon>Lachnospiraceae</taxon>
        <taxon>Parablautia</taxon>
    </lineage>
</organism>
<accession>A0A3A9AHU1</accession>
<gene>
    <name evidence="2" type="ORF">D7V94_11305</name>
</gene>
<feature type="transmembrane region" description="Helical" evidence="1">
    <location>
        <begin position="75"/>
        <end position="99"/>
    </location>
</feature>
<feature type="transmembrane region" description="Helical" evidence="1">
    <location>
        <begin position="111"/>
        <end position="130"/>
    </location>
</feature>
<dbReference type="AlphaFoldDB" id="A0A3A9AHU1"/>
<dbReference type="EMBL" id="RAYQ01000011">
    <property type="protein sequence ID" value="RKI91170.1"/>
    <property type="molecule type" value="Genomic_DNA"/>
</dbReference>
<keyword evidence="1" id="KW-1133">Transmembrane helix</keyword>
<protein>
    <submittedName>
        <fullName evidence="2">Conjugal transfer protein TraX</fullName>
    </submittedName>
</protein>
<evidence type="ECO:0000313" key="2">
    <source>
        <dbReference type="EMBL" id="RKI91170.1"/>
    </source>
</evidence>
<feature type="transmembrane region" description="Helical" evidence="1">
    <location>
        <begin position="17"/>
        <end position="36"/>
    </location>
</feature>
<feature type="transmembrane region" description="Helical" evidence="1">
    <location>
        <begin position="224"/>
        <end position="244"/>
    </location>
</feature>